<proteinExistence type="predicted"/>
<gene>
    <name evidence="2" type="ORF">CLV32_1010</name>
</gene>
<dbReference type="RefSeq" id="WP_133552944.1">
    <property type="nucleotide sequence ID" value="NZ_SNWM01000001.1"/>
</dbReference>
<evidence type="ECO:0000256" key="1">
    <source>
        <dbReference type="SAM" id="MobiDB-lite"/>
    </source>
</evidence>
<keyword evidence="3" id="KW-1185">Reference proteome</keyword>
<evidence type="ECO:0000313" key="2">
    <source>
        <dbReference type="EMBL" id="TDO24717.1"/>
    </source>
</evidence>
<accession>A0A4R6IR58</accession>
<protein>
    <submittedName>
        <fullName evidence="2">Uncharacterized protein</fullName>
    </submittedName>
</protein>
<comment type="caution">
    <text evidence="2">The sequence shown here is derived from an EMBL/GenBank/DDBJ whole genome shotgun (WGS) entry which is preliminary data.</text>
</comment>
<sequence>MANLFHLSPEPNTYQGSKRPVPLHQHDSSYAHRMSEIIIALHQKGYVLDFTQDEQQQYFCVQHDQKLPCQHITIEEEYHQLNNAGMPVHVYGICCMDNGLRGILIESHTLSNNMAS</sequence>
<feature type="region of interest" description="Disordered" evidence="1">
    <location>
        <begin position="1"/>
        <end position="23"/>
    </location>
</feature>
<reference evidence="2 3" key="1">
    <citation type="submission" date="2019-03" db="EMBL/GenBank/DDBJ databases">
        <title>Genomic Encyclopedia of Archaeal and Bacterial Type Strains, Phase II (KMG-II): from individual species to whole genera.</title>
        <authorList>
            <person name="Goeker M."/>
        </authorList>
    </citation>
    <scope>NUCLEOTIDE SEQUENCE [LARGE SCALE GENOMIC DNA]</scope>
    <source>
        <strain evidence="2 3">DSM 19034</strain>
    </source>
</reference>
<dbReference type="EMBL" id="SNWM01000001">
    <property type="protein sequence ID" value="TDO24717.1"/>
    <property type="molecule type" value="Genomic_DNA"/>
</dbReference>
<organism evidence="2 3">
    <name type="scientific">Pedobacter duraquae</name>
    <dbReference type="NCBI Taxonomy" id="425511"/>
    <lineage>
        <taxon>Bacteria</taxon>
        <taxon>Pseudomonadati</taxon>
        <taxon>Bacteroidota</taxon>
        <taxon>Sphingobacteriia</taxon>
        <taxon>Sphingobacteriales</taxon>
        <taxon>Sphingobacteriaceae</taxon>
        <taxon>Pedobacter</taxon>
    </lineage>
</organism>
<evidence type="ECO:0000313" key="3">
    <source>
        <dbReference type="Proteomes" id="UP000295499"/>
    </source>
</evidence>
<dbReference type="OrthoDB" id="8418771at2"/>
<name>A0A4R6IR58_9SPHI</name>
<dbReference type="Proteomes" id="UP000295499">
    <property type="component" value="Unassembled WGS sequence"/>
</dbReference>
<dbReference type="AlphaFoldDB" id="A0A4R6IR58"/>